<name>A0A8S5NVL8_9CAUD</name>
<dbReference type="EMBL" id="BK015267">
    <property type="protein sequence ID" value="DAD98793.1"/>
    <property type="molecule type" value="Genomic_DNA"/>
</dbReference>
<reference evidence="1" key="1">
    <citation type="journal article" date="2021" name="Proc. Natl. Acad. Sci. U.S.A.">
        <title>A Catalog of Tens of Thousands of Viruses from Human Metagenomes Reveals Hidden Associations with Chronic Diseases.</title>
        <authorList>
            <person name="Tisza M.J."/>
            <person name="Buck C.B."/>
        </authorList>
    </citation>
    <scope>NUCLEOTIDE SEQUENCE</scope>
    <source>
        <strain evidence="1">CtINK4</strain>
    </source>
</reference>
<organism evidence="1">
    <name type="scientific">Siphoviridae sp. ctINK4</name>
    <dbReference type="NCBI Taxonomy" id="2825428"/>
    <lineage>
        <taxon>Viruses</taxon>
        <taxon>Duplodnaviria</taxon>
        <taxon>Heunggongvirae</taxon>
        <taxon>Uroviricota</taxon>
        <taxon>Caudoviricetes</taxon>
    </lineage>
</organism>
<sequence>MISRLIGKIKRLEMLERKLIDSNLGYDPELLIPEEIETGWLIEGIVFETKKEALDFASRLEKQGVEAWLEELAKDVVWD</sequence>
<proteinExistence type="predicted"/>
<accession>A0A8S5NVL8</accession>
<protein>
    <submittedName>
        <fullName evidence="1">Uncharacterized protein</fullName>
    </submittedName>
</protein>
<evidence type="ECO:0000313" key="1">
    <source>
        <dbReference type="EMBL" id="DAD98793.1"/>
    </source>
</evidence>